<keyword evidence="2" id="KW-1185">Reference proteome</keyword>
<organism evidence="1 2">
    <name type="scientific">Imbroritus primus</name>
    <dbReference type="NCBI Taxonomy" id="3058603"/>
    <lineage>
        <taxon>Bacteria</taxon>
        <taxon>Pseudomonadati</taxon>
        <taxon>Pseudomonadota</taxon>
        <taxon>Betaproteobacteria</taxon>
        <taxon>Burkholderiales</taxon>
        <taxon>Burkholderiaceae</taxon>
        <taxon>Imbroritus</taxon>
    </lineage>
</organism>
<evidence type="ECO:0000313" key="1">
    <source>
        <dbReference type="EMBL" id="TMS58158.1"/>
    </source>
</evidence>
<evidence type="ECO:0000313" key="2">
    <source>
        <dbReference type="Proteomes" id="UP000004277"/>
    </source>
</evidence>
<accession>A0ACD3SPX2</accession>
<dbReference type="EMBL" id="AKCV02000015">
    <property type="protein sequence ID" value="TMS58158.1"/>
    <property type="molecule type" value="Genomic_DNA"/>
</dbReference>
<comment type="caution">
    <text evidence="1">The sequence shown here is derived from an EMBL/GenBank/DDBJ whole genome shotgun (WGS) entry which is preliminary data.</text>
</comment>
<proteinExistence type="predicted"/>
<gene>
    <name evidence="1" type="ORF">MW7_005205</name>
</gene>
<protein>
    <submittedName>
        <fullName evidence="1">Sulfite exporter TauE/SafE family protein</fullName>
    </submittedName>
</protein>
<sequence>MIEGWFGLSPAMLALAAAAVVVAGVVRGYAGFGFSAMVVGTLAIVISPAQIVPVMYLMEIAASLSLLPAIRRHIDWSWLTPLAIANIITTPLGVWMLTRFNEDTLRLMVALSLLVLSTILLTGYSRPDSGRPVGGSLRWTTGGVSGVMSGIAAVGGLAVAAMFLLTGVAAAQLRATMIALLFVMDIWALGLSYAGGIVHWQTFALACALAPAMVVGIRLGHRLYHRDMSRDVGQQAFRQRISILLFTLALAGLLRTWLVN</sequence>
<reference evidence="1" key="1">
    <citation type="submission" date="2019-05" db="EMBL/GenBank/DDBJ databases">
        <title>Revised genome assembly of Burkholderiaceae (previously Ralstonia) sp. PBA.</title>
        <authorList>
            <person name="Gan H.M."/>
        </authorList>
    </citation>
    <scope>NUCLEOTIDE SEQUENCE</scope>
    <source>
        <strain evidence="1">PBA</strain>
    </source>
</reference>
<dbReference type="Proteomes" id="UP000004277">
    <property type="component" value="Unassembled WGS sequence"/>
</dbReference>
<name>A0ACD3SPX2_9BURK</name>